<accession>A0AAU9CGS9</accession>
<gene>
    <name evidence="1" type="ORF">MIT9_P1775</name>
</gene>
<keyword evidence="2" id="KW-1185">Reference proteome</keyword>
<dbReference type="KEGG" id="mcau:MIT9_P1775"/>
<dbReference type="InterPro" id="IPR008651">
    <property type="entry name" value="Uncharacterised_HicB"/>
</dbReference>
<protein>
    <recommendedName>
        <fullName evidence="3">Toxin-antitoxin system HicB family antitoxin</fullName>
    </recommendedName>
</protein>
<dbReference type="RefSeq" id="WP_317704597.1">
    <property type="nucleotide sequence ID" value="NZ_AP024714.1"/>
</dbReference>
<dbReference type="EMBL" id="AP024714">
    <property type="protein sequence ID" value="BCX82190.1"/>
    <property type="molecule type" value="Genomic_DNA"/>
</dbReference>
<evidence type="ECO:0000313" key="1">
    <source>
        <dbReference type="EMBL" id="BCX82190.1"/>
    </source>
</evidence>
<dbReference type="Proteomes" id="UP001321825">
    <property type="component" value="Chromosome"/>
</dbReference>
<evidence type="ECO:0000313" key="2">
    <source>
        <dbReference type="Proteomes" id="UP001321825"/>
    </source>
</evidence>
<dbReference type="InterPro" id="IPR010985">
    <property type="entry name" value="Ribbon_hlx_hlx"/>
</dbReference>
<proteinExistence type="predicted"/>
<evidence type="ECO:0008006" key="3">
    <source>
        <dbReference type="Google" id="ProtNLM"/>
    </source>
</evidence>
<sequence>MGTLTLRLPDDKHERLRRLARQRGISLNRLIDELTTAVLMEADAEFRFRMRAARGRPEEGLRLLDKLDALEQR</sequence>
<dbReference type="AlphaFoldDB" id="A0AAU9CGS9"/>
<dbReference type="SUPFAM" id="SSF47598">
    <property type="entry name" value="Ribbon-helix-helix"/>
    <property type="match status" value="1"/>
</dbReference>
<dbReference type="Pfam" id="PF05534">
    <property type="entry name" value="HicB"/>
    <property type="match status" value="1"/>
</dbReference>
<name>A0AAU9CGS9_9GAMM</name>
<reference evidence="2" key="1">
    <citation type="journal article" date="2024" name="Int. J. Syst. Evol. Microbiol.">
        <title>Methylomarinovum tepidoasis sp. nov., a moderately thermophilic methanotroph of the family Methylothermaceae isolated from a deep-sea hydrothermal field.</title>
        <authorList>
            <person name="Hirayama H."/>
            <person name="Takaki Y."/>
            <person name="Abe M."/>
            <person name="Miyazaki M."/>
            <person name="Uematsu K."/>
            <person name="Matsui Y."/>
            <person name="Takai K."/>
        </authorList>
    </citation>
    <scope>NUCLEOTIDE SEQUENCE [LARGE SCALE GENOMIC DNA]</scope>
    <source>
        <strain evidence="2">IT-9</strain>
    </source>
</reference>
<organism evidence="1 2">
    <name type="scientific">Methylomarinovum caldicuralii</name>
    <dbReference type="NCBI Taxonomy" id="438856"/>
    <lineage>
        <taxon>Bacteria</taxon>
        <taxon>Pseudomonadati</taxon>
        <taxon>Pseudomonadota</taxon>
        <taxon>Gammaproteobacteria</taxon>
        <taxon>Methylococcales</taxon>
        <taxon>Methylothermaceae</taxon>
        <taxon>Methylomarinovum</taxon>
    </lineage>
</organism>
<dbReference type="GO" id="GO:0006355">
    <property type="term" value="P:regulation of DNA-templated transcription"/>
    <property type="evidence" value="ECO:0007669"/>
    <property type="project" value="InterPro"/>
</dbReference>